<evidence type="ECO:0000313" key="2">
    <source>
        <dbReference type="Proteomes" id="UP000268908"/>
    </source>
</evidence>
<comment type="caution">
    <text evidence="1">The sequence shown here is derived from an EMBL/GenBank/DDBJ whole genome shotgun (WGS) entry which is preliminary data.</text>
</comment>
<name>A0A497X841_9PROT</name>
<reference evidence="1 2" key="1">
    <citation type="submission" date="2018-10" db="EMBL/GenBank/DDBJ databases">
        <title>Genomic Encyclopedia of Type Strains, Phase IV (KMG-IV): sequencing the most valuable type-strain genomes for metagenomic binning, comparative biology and taxonomic classification.</title>
        <authorList>
            <person name="Goeker M."/>
        </authorList>
    </citation>
    <scope>NUCLEOTIDE SEQUENCE [LARGE SCALE GENOMIC DNA]</scope>
    <source>
        <strain evidence="1 2">DSM 26916</strain>
    </source>
</reference>
<dbReference type="OrthoDB" id="8400336at2"/>
<dbReference type="Gene3D" id="1.20.120.1910">
    <property type="entry name" value="Cysteine-tRNA ligase, C-terminal anti-codon recognition domain"/>
    <property type="match status" value="1"/>
</dbReference>
<sequence length="92" mass="10475">MKTATIPSLRVDPELRHAAESVLQDGESLSSFVEQSIRSNIEHRRMQKEFIARGLAARDEARRTGEYYSSDEIRDELDAMLHEATARANVSR</sequence>
<dbReference type="EMBL" id="RCCI01000009">
    <property type="protein sequence ID" value="RLJ61665.1"/>
    <property type="molecule type" value="Genomic_DNA"/>
</dbReference>
<gene>
    <name evidence="1" type="ORF">DFR35_2869</name>
</gene>
<dbReference type="NCBIfam" id="NF041551">
    <property type="entry name" value="YlcI_YnfO_N"/>
    <property type="match status" value="1"/>
</dbReference>
<dbReference type="Proteomes" id="UP000268908">
    <property type="component" value="Unassembled WGS sequence"/>
</dbReference>
<evidence type="ECO:0000313" key="1">
    <source>
        <dbReference type="EMBL" id="RLJ61665.1"/>
    </source>
</evidence>
<dbReference type="AlphaFoldDB" id="A0A497X841"/>
<keyword evidence="2" id="KW-1185">Reference proteome</keyword>
<dbReference type="RefSeq" id="WP_121243355.1">
    <property type="nucleotide sequence ID" value="NZ_BHVV01000004.1"/>
</dbReference>
<organism evidence="1 2">
    <name type="scientific">Sulfurisoma sediminicola</name>
    <dbReference type="NCBI Taxonomy" id="1381557"/>
    <lineage>
        <taxon>Bacteria</taxon>
        <taxon>Pseudomonadati</taxon>
        <taxon>Pseudomonadota</taxon>
        <taxon>Betaproteobacteria</taxon>
        <taxon>Nitrosomonadales</taxon>
        <taxon>Sterolibacteriaceae</taxon>
        <taxon>Sulfurisoma</taxon>
    </lineage>
</organism>
<accession>A0A497X841</accession>
<proteinExistence type="predicted"/>
<protein>
    <recommendedName>
        <fullName evidence="3">Prevent-host-death protein</fullName>
    </recommendedName>
</protein>
<evidence type="ECO:0008006" key="3">
    <source>
        <dbReference type="Google" id="ProtNLM"/>
    </source>
</evidence>